<comment type="caution">
    <text evidence="10">The sequence shown here is derived from an EMBL/GenBank/DDBJ whole genome shotgun (WGS) entry which is preliminary data.</text>
</comment>
<evidence type="ECO:0000256" key="2">
    <source>
        <dbReference type="ARBA" id="ARBA00005170"/>
    </source>
</evidence>
<evidence type="ECO:0000256" key="4">
    <source>
        <dbReference type="ARBA" id="ARBA00013204"/>
    </source>
</evidence>
<evidence type="ECO:0000256" key="5">
    <source>
        <dbReference type="ARBA" id="ARBA00020164"/>
    </source>
</evidence>
<dbReference type="GO" id="GO:0047605">
    <property type="term" value="F:acetolactate decarboxylase activity"/>
    <property type="evidence" value="ECO:0007669"/>
    <property type="project" value="UniProtKB-UniRule"/>
</dbReference>
<dbReference type="RefSeq" id="WP_056984372.1">
    <property type="nucleotide sequence ID" value="NZ_AZGE01000006.1"/>
</dbReference>
<organism evidence="10 11">
    <name type="scientific">Limosilactobacillus oris DSM 4864</name>
    <dbReference type="NCBI Taxonomy" id="1423779"/>
    <lineage>
        <taxon>Bacteria</taxon>
        <taxon>Bacillati</taxon>
        <taxon>Bacillota</taxon>
        <taxon>Bacilli</taxon>
        <taxon>Lactobacillales</taxon>
        <taxon>Lactobacillaceae</taxon>
        <taxon>Limosilactobacillus</taxon>
    </lineage>
</organism>
<dbReference type="UniPathway" id="UPA00626">
    <property type="reaction ID" value="UER00678"/>
</dbReference>
<dbReference type="SUPFAM" id="SSF117856">
    <property type="entry name" value="AF0104/ALDC/Ptd012-like"/>
    <property type="match status" value="1"/>
</dbReference>
<proteinExistence type="inferred from homology"/>
<dbReference type="Pfam" id="PF03306">
    <property type="entry name" value="AAL_decarboxy"/>
    <property type="match status" value="1"/>
</dbReference>
<evidence type="ECO:0000256" key="8">
    <source>
        <dbReference type="ARBA" id="ARBA00023239"/>
    </source>
</evidence>
<keyword evidence="6 9" id="KW-0210">Decarboxylase</keyword>
<evidence type="ECO:0000256" key="7">
    <source>
        <dbReference type="ARBA" id="ARBA00023061"/>
    </source>
</evidence>
<dbReference type="CDD" id="cd17299">
    <property type="entry name" value="acetolactate_decarboxylase"/>
    <property type="match status" value="1"/>
</dbReference>
<dbReference type="GO" id="GO:0045151">
    <property type="term" value="P:acetoin biosynthetic process"/>
    <property type="evidence" value="ECO:0007669"/>
    <property type="project" value="UniProtKB-UniRule"/>
</dbReference>
<evidence type="ECO:0000313" key="10">
    <source>
        <dbReference type="EMBL" id="KRM16021.1"/>
    </source>
</evidence>
<accession>A0A0R1WET0</accession>
<dbReference type="PANTHER" id="PTHR35524:SF1">
    <property type="entry name" value="ALPHA-ACETOLACTATE DECARBOXYLASE"/>
    <property type="match status" value="1"/>
</dbReference>
<evidence type="ECO:0000256" key="6">
    <source>
        <dbReference type="ARBA" id="ARBA00022793"/>
    </source>
</evidence>
<dbReference type="EMBL" id="AZGE01000006">
    <property type="protein sequence ID" value="KRM16021.1"/>
    <property type="molecule type" value="Genomic_DNA"/>
</dbReference>
<evidence type="ECO:0000256" key="3">
    <source>
        <dbReference type="ARBA" id="ARBA00007106"/>
    </source>
</evidence>
<gene>
    <name evidence="10" type="ORF">FC49_GL001702</name>
</gene>
<comment type="catalytic activity">
    <reaction evidence="1 9">
        <text>(2S)-2-acetolactate + H(+) = (R)-acetoin + CO2</text>
        <dbReference type="Rhea" id="RHEA:21580"/>
        <dbReference type="ChEBI" id="CHEBI:15378"/>
        <dbReference type="ChEBI" id="CHEBI:15686"/>
        <dbReference type="ChEBI" id="CHEBI:16526"/>
        <dbReference type="ChEBI" id="CHEBI:58476"/>
        <dbReference type="EC" id="4.1.1.5"/>
    </reaction>
</comment>
<dbReference type="EC" id="4.1.1.5" evidence="4 9"/>
<evidence type="ECO:0000256" key="9">
    <source>
        <dbReference type="PIRNR" id="PIRNR001332"/>
    </source>
</evidence>
<keyword evidence="8 9" id="KW-0456">Lyase</keyword>
<protein>
    <recommendedName>
        <fullName evidence="5 9">Alpha-acetolactate decarboxylase</fullName>
        <ecNumber evidence="4 9">4.1.1.5</ecNumber>
    </recommendedName>
</protein>
<dbReference type="NCBIfam" id="TIGR01252">
    <property type="entry name" value="acetolac_decarb"/>
    <property type="match status" value="1"/>
</dbReference>
<sequence>MKGNGIISTLYEHGTLASLMAGNMAGTITLADLLKHGSTGIGTFDGLDGEVIILDGEVYQAVSDGTVNHVTDSQAKMPFASVHTPADLEELKLADVDFNALNGKFVQQHELKNVFAALCLTGKFSHVKVRIAPKQKEPYPSLLEVAQGQPTFTRDDVNGTIIGYYAPEIFGSVTAAGWHLHFISDDRQFAGHLLEFTAPALTGDLQIFDTLEQHLPIADQAFRQGEVDMATLRDSIAQSEGNQD</sequence>
<dbReference type="PANTHER" id="PTHR35524">
    <property type="entry name" value="ALPHA-ACETOLACTATE DECARBOXYLASE"/>
    <property type="match status" value="1"/>
</dbReference>
<reference evidence="10 11" key="1">
    <citation type="journal article" date="2015" name="Genome Announc.">
        <title>Expanding the biotechnology potential of lactobacilli through comparative genomics of 213 strains and associated genera.</title>
        <authorList>
            <person name="Sun Z."/>
            <person name="Harris H.M."/>
            <person name="McCann A."/>
            <person name="Guo C."/>
            <person name="Argimon S."/>
            <person name="Zhang W."/>
            <person name="Yang X."/>
            <person name="Jeffery I.B."/>
            <person name="Cooney J.C."/>
            <person name="Kagawa T.F."/>
            <person name="Liu W."/>
            <person name="Song Y."/>
            <person name="Salvetti E."/>
            <person name="Wrobel A."/>
            <person name="Rasinkangas P."/>
            <person name="Parkhill J."/>
            <person name="Rea M.C."/>
            <person name="O'Sullivan O."/>
            <person name="Ritari J."/>
            <person name="Douillard F.P."/>
            <person name="Paul Ross R."/>
            <person name="Yang R."/>
            <person name="Briner A.E."/>
            <person name="Felis G.E."/>
            <person name="de Vos W.M."/>
            <person name="Barrangou R."/>
            <person name="Klaenhammer T.R."/>
            <person name="Caufield P.W."/>
            <person name="Cui Y."/>
            <person name="Zhang H."/>
            <person name="O'Toole P.W."/>
        </authorList>
    </citation>
    <scope>NUCLEOTIDE SEQUENCE [LARGE SCALE GENOMIC DNA]</scope>
    <source>
        <strain evidence="10 11">DSM 4864</strain>
    </source>
</reference>
<dbReference type="PATRIC" id="fig|1423779.3.peg.1762"/>
<evidence type="ECO:0000313" key="11">
    <source>
        <dbReference type="Proteomes" id="UP000050973"/>
    </source>
</evidence>
<keyword evidence="7 9" id="KW-0005">Acetoin biosynthesis</keyword>
<comment type="similarity">
    <text evidence="3 9">Belongs to the alpha-acetolactate decarboxylase family.</text>
</comment>
<dbReference type="PIRSF" id="PIRSF001332">
    <property type="entry name" value="Acetolac_decarb"/>
    <property type="match status" value="1"/>
</dbReference>
<dbReference type="AlphaFoldDB" id="A0A0R1WET0"/>
<dbReference type="Gene3D" id="3.30.1330.80">
    <property type="entry name" value="Hypothetical protein, similar to alpha- acetolactate decarboxylase, domain 2"/>
    <property type="match status" value="2"/>
</dbReference>
<evidence type="ECO:0000256" key="1">
    <source>
        <dbReference type="ARBA" id="ARBA00001784"/>
    </source>
</evidence>
<name>A0A0R1WET0_9LACO</name>
<comment type="pathway">
    <text evidence="2 9">Polyol metabolism; (R,R)-butane-2,3-diol biosynthesis; (R,R)-butane-2,3-diol from pyruvate: step 2/3.</text>
</comment>
<dbReference type="Proteomes" id="UP000050973">
    <property type="component" value="Unassembled WGS sequence"/>
</dbReference>
<dbReference type="InterPro" id="IPR005128">
    <property type="entry name" value="Acetolactate_a_deCO2ase"/>
</dbReference>